<dbReference type="Gene3D" id="3.90.550.40">
    <property type="match status" value="1"/>
</dbReference>
<dbReference type="CDD" id="cd00761">
    <property type="entry name" value="Glyco_tranf_GTA_type"/>
    <property type="match status" value="1"/>
</dbReference>
<organism evidence="1">
    <name type="scientific">uncultured Caudovirales phage</name>
    <dbReference type="NCBI Taxonomy" id="2100421"/>
    <lineage>
        <taxon>Viruses</taxon>
        <taxon>Duplodnaviria</taxon>
        <taxon>Heunggongvirae</taxon>
        <taxon>Uroviricota</taxon>
        <taxon>Caudoviricetes</taxon>
        <taxon>Peduoviridae</taxon>
        <taxon>Maltschvirus</taxon>
        <taxon>Maltschvirus maltsch</taxon>
    </lineage>
</organism>
<dbReference type="InterPro" id="IPR029044">
    <property type="entry name" value="Nucleotide-diphossugar_trans"/>
</dbReference>
<dbReference type="SUPFAM" id="SSF53448">
    <property type="entry name" value="Nucleotide-diphospho-sugar transferases"/>
    <property type="match status" value="1"/>
</dbReference>
<gene>
    <name evidence="1" type="ORF">UFOVP209_20</name>
</gene>
<evidence type="ECO:0000313" key="1">
    <source>
        <dbReference type="EMBL" id="CAB5217824.1"/>
    </source>
</evidence>
<dbReference type="EMBL" id="LR798252">
    <property type="protein sequence ID" value="CAB5217824.1"/>
    <property type="molecule type" value="Genomic_DNA"/>
</dbReference>
<name>A0A6J7WNZ9_9CAUD</name>
<sequence length="257" mass="28368">MPVELRVSTGIDTLTNPSTLEVTMAIKGKVAVAWIDPGTVTTDFATSMIRLFRSRSNKVDNWINVRSGGALPRARNEAVDQFLKNCKEDWLLFIDSDMVFTPFEFDVLCEAAHSDKTPVIGGLCFAQDGTVGPFPGLMPTLYVDAGNGGGYNPIWNYPPNKLVEVDATGAAFILIHRKVLETIRTTSGDGRWSWFGEHTAKTIDAWVSEDITFCERIKASGFPIHVHTGAKIGHYKGHNYLLNEPMYQVLMASRANA</sequence>
<reference evidence="1" key="1">
    <citation type="submission" date="2020-05" db="EMBL/GenBank/DDBJ databases">
        <authorList>
            <person name="Chiriac C."/>
            <person name="Salcher M."/>
            <person name="Ghai R."/>
            <person name="Kavagutti S V."/>
        </authorList>
    </citation>
    <scope>NUCLEOTIDE SEQUENCE</scope>
</reference>
<accession>A0A6J7WNZ9</accession>
<proteinExistence type="predicted"/>
<protein>
    <submittedName>
        <fullName evidence="1">Glyco_tranf_GTA_type domain containing protein</fullName>
    </submittedName>
</protein>